<feature type="domain" description="C3H1-type" evidence="7">
    <location>
        <begin position="130"/>
        <end position="158"/>
    </location>
</feature>
<feature type="zinc finger region" description="C3H1-type" evidence="5">
    <location>
        <begin position="71"/>
        <end position="99"/>
    </location>
</feature>
<name>A0AAF0WKZ3_DAUCS</name>
<feature type="region of interest" description="Disordered" evidence="6">
    <location>
        <begin position="357"/>
        <end position="393"/>
    </location>
</feature>
<accession>A0AAF0WKZ3</accession>
<dbReference type="InterPro" id="IPR050974">
    <property type="entry name" value="Plant_ZF_CCCH"/>
</dbReference>
<feature type="region of interest" description="Disordered" evidence="6">
    <location>
        <begin position="43"/>
        <end position="64"/>
    </location>
</feature>
<evidence type="ECO:0000256" key="5">
    <source>
        <dbReference type="PROSITE-ProRule" id="PRU00723"/>
    </source>
</evidence>
<dbReference type="GO" id="GO:0003677">
    <property type="term" value="F:DNA binding"/>
    <property type="evidence" value="ECO:0007669"/>
    <property type="project" value="UniProtKB-KW"/>
</dbReference>
<feature type="domain" description="C3H1-type" evidence="7">
    <location>
        <begin position="162"/>
        <end position="190"/>
    </location>
</feature>
<dbReference type="Pfam" id="PF00642">
    <property type="entry name" value="zf-CCCH"/>
    <property type="match status" value="3"/>
</dbReference>
<dbReference type="Proteomes" id="UP000077755">
    <property type="component" value="Chromosome 3"/>
</dbReference>
<evidence type="ECO:0000313" key="9">
    <source>
        <dbReference type="Proteomes" id="UP000077755"/>
    </source>
</evidence>
<protein>
    <recommendedName>
        <fullName evidence="7">C3H1-type domain-containing protein</fullName>
    </recommendedName>
</protein>
<dbReference type="Gene3D" id="2.30.30.1190">
    <property type="match status" value="1"/>
</dbReference>
<reference evidence="8" key="2">
    <citation type="submission" date="2022-03" db="EMBL/GenBank/DDBJ databases">
        <title>Draft title - Genomic analysis of global carrot germplasm unveils the trajectory of domestication and the origin of high carotenoid orange carrot.</title>
        <authorList>
            <person name="Iorizzo M."/>
            <person name="Ellison S."/>
            <person name="Senalik D."/>
            <person name="Macko-Podgorni A."/>
            <person name="Grzebelus D."/>
            <person name="Bostan H."/>
            <person name="Rolling W."/>
            <person name="Curaba J."/>
            <person name="Simon P."/>
        </authorList>
    </citation>
    <scope>NUCLEOTIDE SEQUENCE</scope>
    <source>
        <tissue evidence="8">Leaf</tissue>
    </source>
</reference>
<dbReference type="AlphaFoldDB" id="A0AAF0WKZ3"/>
<feature type="zinc finger region" description="C3H1-type" evidence="5">
    <location>
        <begin position="162"/>
        <end position="190"/>
    </location>
</feature>
<evidence type="ECO:0000256" key="3">
    <source>
        <dbReference type="ARBA" id="ARBA00022833"/>
    </source>
</evidence>
<evidence type="ECO:0000256" key="2">
    <source>
        <dbReference type="ARBA" id="ARBA00022771"/>
    </source>
</evidence>
<reference evidence="8" key="1">
    <citation type="journal article" date="2016" name="Nat. Genet.">
        <title>A high-quality carrot genome assembly provides new insights into carotenoid accumulation and asterid genome evolution.</title>
        <authorList>
            <person name="Iorizzo M."/>
            <person name="Ellison S."/>
            <person name="Senalik D."/>
            <person name="Zeng P."/>
            <person name="Satapoomin P."/>
            <person name="Huang J."/>
            <person name="Bowman M."/>
            <person name="Iovene M."/>
            <person name="Sanseverino W."/>
            <person name="Cavagnaro P."/>
            <person name="Yildiz M."/>
            <person name="Macko-Podgorni A."/>
            <person name="Moranska E."/>
            <person name="Grzebelus E."/>
            <person name="Grzebelus D."/>
            <person name="Ashrafi H."/>
            <person name="Zheng Z."/>
            <person name="Cheng S."/>
            <person name="Spooner D."/>
            <person name="Van Deynze A."/>
            <person name="Simon P."/>
        </authorList>
    </citation>
    <scope>NUCLEOTIDE SEQUENCE</scope>
    <source>
        <tissue evidence="8">Leaf</tissue>
    </source>
</reference>
<evidence type="ECO:0000256" key="6">
    <source>
        <dbReference type="SAM" id="MobiDB-lite"/>
    </source>
</evidence>
<feature type="domain" description="C3H1-type" evidence="7">
    <location>
        <begin position="71"/>
        <end position="99"/>
    </location>
</feature>
<keyword evidence="3 5" id="KW-0862">Zinc</keyword>
<keyword evidence="4" id="KW-0238">DNA-binding</keyword>
<dbReference type="EMBL" id="CP093345">
    <property type="protein sequence ID" value="WOG91850.1"/>
    <property type="molecule type" value="Genomic_DNA"/>
</dbReference>
<evidence type="ECO:0000256" key="1">
    <source>
        <dbReference type="ARBA" id="ARBA00022723"/>
    </source>
</evidence>
<sequence>MEGTSNKSLRFGTINFSDYQGLEVLGYKKDDVLSQELQNSAMKDLVNENEDARGGPMVSKDGDRKQTYPLRREVKNCFYFVNYGWCMYGSNCKFNHPYNQLAQRTRREDEDLSSINPTLLYHQKQNYPLRQEVKNCFYFVNYGWCMYGSNCRFNHPNNQLAQGAKEYCPHYRQNGSCQYGLNCWFDHSEPSSLEGGFLHSGYTGLEDTMQCSWSFTAPVNEIGLCNPYMYQQEQIIPSSEWSGNQGPNKEWSPSSPTTFSMKTAAAVAKPFEPNQARLLTIGSPKPEEQPEGSLNFGFGFRNPKVSSCILNDRGLPLRSDTEVCAFYGGYGVCKEGPACRFNHPANLPKQVPCAGSDEAEVLSAGSPEAQAPPAGSQEAHPPQLSHPPTQDKN</sequence>
<dbReference type="GO" id="GO:0008270">
    <property type="term" value="F:zinc ion binding"/>
    <property type="evidence" value="ECO:0007669"/>
    <property type="project" value="UniProtKB-KW"/>
</dbReference>
<dbReference type="PROSITE" id="PS50103">
    <property type="entry name" value="ZF_C3H1"/>
    <property type="match status" value="4"/>
</dbReference>
<proteinExistence type="predicted"/>
<dbReference type="PANTHER" id="PTHR12506">
    <property type="entry name" value="PROTEIN PHOSPHATASE RELATED"/>
    <property type="match status" value="1"/>
</dbReference>
<dbReference type="PANTHER" id="PTHR12506:SF20">
    <property type="entry name" value="ZINC FINGER CCCH DOMAIN-CONTAINING PROTEIN 67"/>
    <property type="match status" value="1"/>
</dbReference>
<dbReference type="SUPFAM" id="SSF90229">
    <property type="entry name" value="CCCH zinc finger"/>
    <property type="match status" value="4"/>
</dbReference>
<evidence type="ECO:0000259" key="7">
    <source>
        <dbReference type="PROSITE" id="PS50103"/>
    </source>
</evidence>
<evidence type="ECO:0000256" key="4">
    <source>
        <dbReference type="ARBA" id="ARBA00023125"/>
    </source>
</evidence>
<feature type="domain" description="C3H1-type" evidence="7">
    <location>
        <begin position="318"/>
        <end position="346"/>
    </location>
</feature>
<feature type="zinc finger region" description="C3H1-type" evidence="5">
    <location>
        <begin position="318"/>
        <end position="346"/>
    </location>
</feature>
<feature type="zinc finger region" description="C3H1-type" evidence="5">
    <location>
        <begin position="130"/>
        <end position="158"/>
    </location>
</feature>
<evidence type="ECO:0000313" key="8">
    <source>
        <dbReference type="EMBL" id="WOG91850.1"/>
    </source>
</evidence>
<keyword evidence="2 5" id="KW-0863">Zinc-finger</keyword>
<gene>
    <name evidence="8" type="ORF">DCAR_0311105</name>
</gene>
<dbReference type="InterPro" id="IPR000571">
    <property type="entry name" value="Znf_CCCH"/>
</dbReference>
<dbReference type="GO" id="GO:0003729">
    <property type="term" value="F:mRNA binding"/>
    <property type="evidence" value="ECO:0007669"/>
    <property type="project" value="TreeGrafter"/>
</dbReference>
<dbReference type="SMART" id="SM00356">
    <property type="entry name" value="ZnF_C3H1"/>
    <property type="match status" value="4"/>
</dbReference>
<organism evidence="8 9">
    <name type="scientific">Daucus carota subsp. sativus</name>
    <name type="common">Carrot</name>
    <dbReference type="NCBI Taxonomy" id="79200"/>
    <lineage>
        <taxon>Eukaryota</taxon>
        <taxon>Viridiplantae</taxon>
        <taxon>Streptophyta</taxon>
        <taxon>Embryophyta</taxon>
        <taxon>Tracheophyta</taxon>
        <taxon>Spermatophyta</taxon>
        <taxon>Magnoliopsida</taxon>
        <taxon>eudicotyledons</taxon>
        <taxon>Gunneridae</taxon>
        <taxon>Pentapetalae</taxon>
        <taxon>asterids</taxon>
        <taxon>campanulids</taxon>
        <taxon>Apiales</taxon>
        <taxon>Apiaceae</taxon>
        <taxon>Apioideae</taxon>
        <taxon>Scandiceae</taxon>
        <taxon>Daucinae</taxon>
        <taxon>Daucus</taxon>
        <taxon>Daucus sect. Daucus</taxon>
    </lineage>
</organism>
<dbReference type="InterPro" id="IPR036855">
    <property type="entry name" value="Znf_CCCH_sf"/>
</dbReference>
<dbReference type="Gene3D" id="4.10.1000.10">
    <property type="entry name" value="Zinc finger, CCCH-type"/>
    <property type="match status" value="2"/>
</dbReference>
<keyword evidence="1 5" id="KW-0479">Metal-binding</keyword>
<keyword evidence="9" id="KW-1185">Reference proteome</keyword>